<evidence type="ECO:0000313" key="3">
    <source>
        <dbReference type="Proteomes" id="UP000189545"/>
    </source>
</evidence>
<feature type="transmembrane region" description="Helical" evidence="1">
    <location>
        <begin position="12"/>
        <end position="31"/>
    </location>
</feature>
<dbReference type="EMBL" id="CP014782">
    <property type="protein sequence ID" value="AQS40016.1"/>
    <property type="molecule type" value="Genomic_DNA"/>
</dbReference>
<accession>A0A1S6HWR1</accession>
<keyword evidence="1" id="KW-0812">Transmembrane</keyword>
<name>A0A1S6HWR1_9GAMM</name>
<evidence type="ECO:0000313" key="2">
    <source>
        <dbReference type="EMBL" id="AQS40016.1"/>
    </source>
</evidence>
<organism evidence="2 3">
    <name type="scientific">Shewanella psychrophila</name>
    <dbReference type="NCBI Taxonomy" id="225848"/>
    <lineage>
        <taxon>Bacteria</taxon>
        <taxon>Pseudomonadati</taxon>
        <taxon>Pseudomonadota</taxon>
        <taxon>Gammaproteobacteria</taxon>
        <taxon>Alteromonadales</taxon>
        <taxon>Shewanellaceae</taxon>
        <taxon>Shewanella</taxon>
    </lineage>
</organism>
<gene>
    <name evidence="2" type="ORF">Sps_04936</name>
</gene>
<dbReference type="STRING" id="225848.Sps_04936"/>
<protein>
    <submittedName>
        <fullName evidence="2">GPI transamidase subunit PIG-U</fullName>
    </submittedName>
</protein>
<dbReference type="RefSeq" id="WP_077754862.1">
    <property type="nucleotide sequence ID" value="NZ_CP014782.1"/>
</dbReference>
<dbReference type="OrthoDB" id="6266016at2"/>
<dbReference type="AlphaFoldDB" id="A0A1S6HWR1"/>
<reference evidence="2 3" key="1">
    <citation type="submission" date="2016-03" db="EMBL/GenBank/DDBJ databases">
        <title>Complete genome sequence of Shewanella psychrophila WP2, a deep sea bacterium isolated from west Pacific sediment.</title>
        <authorList>
            <person name="Xu G."/>
            <person name="Jian H."/>
        </authorList>
    </citation>
    <scope>NUCLEOTIDE SEQUENCE [LARGE SCALE GENOMIC DNA]</scope>
    <source>
        <strain evidence="2 3">WP2</strain>
    </source>
</reference>
<sequence length="101" mass="11481">MVINSEQSRHIAPPMLTGLMVLWALLSRLLFSDTHFALSHAVSFYPVLLLFPMVVILHGQLIWQARGMDRLDQAVYALIHSLLSFVVWTFSLMHINGNSFS</sequence>
<keyword evidence="1" id="KW-0472">Membrane</keyword>
<dbReference type="KEGG" id="spsw:Sps_04936"/>
<keyword evidence="3" id="KW-1185">Reference proteome</keyword>
<evidence type="ECO:0000256" key="1">
    <source>
        <dbReference type="SAM" id="Phobius"/>
    </source>
</evidence>
<dbReference type="Proteomes" id="UP000189545">
    <property type="component" value="Chromosome"/>
</dbReference>
<feature type="transmembrane region" description="Helical" evidence="1">
    <location>
        <begin position="43"/>
        <end position="63"/>
    </location>
</feature>
<feature type="transmembrane region" description="Helical" evidence="1">
    <location>
        <begin position="75"/>
        <end position="95"/>
    </location>
</feature>
<keyword evidence="1" id="KW-1133">Transmembrane helix</keyword>
<proteinExistence type="predicted"/>